<sequence>EWVQAPSGLGAEMARQGLAARPDSRRVAVAGQSSGNHVVGAALTRGCGLAKAWVMIDPVDGFDPYRIVKSEDLITPGQKLNFTLPSLLLDNGLDPKSSNALYPPCAPEVLSNDRFYNAMRGPIWAVRGNVRAETLRGGCIDARPPMYRRLGPDSPSRPGPCELSMGAYRRSVDDVSPVCGSMFVPLSQSPPNVSPQAVNATEYGHLDCCDTQGSLCPTNSSTDKAAYKETIVAAAAAFLGALFGQRPSSDLQLLEDPSFFNVSVLLKHNYNGASRSSVAPGCVNHAPEVPPALVV</sequence>
<evidence type="ECO:0000313" key="1">
    <source>
        <dbReference type="EMBL" id="CAK0798619.1"/>
    </source>
</evidence>
<evidence type="ECO:0000313" key="2">
    <source>
        <dbReference type="Proteomes" id="UP001189429"/>
    </source>
</evidence>
<feature type="non-terminal residue" evidence="1">
    <location>
        <position position="1"/>
    </location>
</feature>
<evidence type="ECO:0008006" key="3">
    <source>
        <dbReference type="Google" id="ProtNLM"/>
    </source>
</evidence>
<protein>
    <recommendedName>
        <fullName evidence="3">1-alkyl-2-acetylglycerophosphocholine esterase</fullName>
    </recommendedName>
</protein>
<dbReference type="Proteomes" id="UP001189429">
    <property type="component" value="Unassembled WGS sequence"/>
</dbReference>
<gene>
    <name evidence="1" type="ORF">PCOR1329_LOCUS7326</name>
</gene>
<comment type="caution">
    <text evidence="1">The sequence shown here is derived from an EMBL/GenBank/DDBJ whole genome shotgun (WGS) entry which is preliminary data.</text>
</comment>
<dbReference type="InterPro" id="IPR017395">
    <property type="entry name" value="Chlorophyllase-like"/>
</dbReference>
<dbReference type="PANTHER" id="PTHR33428">
    <property type="entry name" value="CHLOROPHYLLASE-2, CHLOROPLASTIC"/>
    <property type="match status" value="1"/>
</dbReference>
<keyword evidence="2" id="KW-1185">Reference proteome</keyword>
<dbReference type="PANTHER" id="PTHR33428:SF14">
    <property type="entry name" value="CARBOXYLESTERASE TYPE B DOMAIN-CONTAINING PROTEIN"/>
    <property type="match status" value="1"/>
</dbReference>
<accession>A0ABN9PZ67</accession>
<proteinExistence type="predicted"/>
<reference evidence="1" key="1">
    <citation type="submission" date="2023-10" db="EMBL/GenBank/DDBJ databases">
        <authorList>
            <person name="Chen Y."/>
            <person name="Shah S."/>
            <person name="Dougan E. K."/>
            <person name="Thang M."/>
            <person name="Chan C."/>
        </authorList>
    </citation>
    <scope>NUCLEOTIDE SEQUENCE [LARGE SCALE GENOMIC DNA]</scope>
</reference>
<dbReference type="Pfam" id="PF07224">
    <property type="entry name" value="Chlorophyllase"/>
    <property type="match status" value="1"/>
</dbReference>
<name>A0ABN9PZ67_9DINO</name>
<dbReference type="EMBL" id="CAUYUJ010001987">
    <property type="protein sequence ID" value="CAK0798619.1"/>
    <property type="molecule type" value="Genomic_DNA"/>
</dbReference>
<organism evidence="1 2">
    <name type="scientific">Prorocentrum cordatum</name>
    <dbReference type="NCBI Taxonomy" id="2364126"/>
    <lineage>
        <taxon>Eukaryota</taxon>
        <taxon>Sar</taxon>
        <taxon>Alveolata</taxon>
        <taxon>Dinophyceae</taxon>
        <taxon>Prorocentrales</taxon>
        <taxon>Prorocentraceae</taxon>
        <taxon>Prorocentrum</taxon>
    </lineage>
</organism>